<dbReference type="Proteomes" id="UP000018201">
    <property type="component" value="Unassembled WGS sequence"/>
</dbReference>
<keyword evidence="2" id="KW-1185">Reference proteome</keyword>
<evidence type="ECO:0000313" key="1">
    <source>
        <dbReference type="EMBL" id="CDI81052.1"/>
    </source>
</evidence>
<dbReference type="EMBL" id="HG691958">
    <property type="protein sequence ID" value="CDI81052.1"/>
    <property type="molecule type" value="Genomic_DNA"/>
</dbReference>
<proteinExistence type="predicted"/>
<sequence>MGGYYGAAIAFADDQEAGCICCSVCWFLQMFGCSLHWREEGGHVGRRLESGYGMGVGYWPGDGYFSCWVEAGGVGPRLVCQGGIGCFRIVLRYGACRAGSFLFVEWSKRMCVGLREGQQVGLVMSKD</sequence>
<accession>U6GNB5</accession>
<gene>
    <name evidence="1" type="ORF">EPH_0051520</name>
</gene>
<organism evidence="1 2">
    <name type="scientific">Eimeria praecox</name>
    <dbReference type="NCBI Taxonomy" id="51316"/>
    <lineage>
        <taxon>Eukaryota</taxon>
        <taxon>Sar</taxon>
        <taxon>Alveolata</taxon>
        <taxon>Apicomplexa</taxon>
        <taxon>Conoidasida</taxon>
        <taxon>Coccidia</taxon>
        <taxon>Eucoccidiorida</taxon>
        <taxon>Eimeriorina</taxon>
        <taxon>Eimeriidae</taxon>
        <taxon>Eimeria</taxon>
    </lineage>
</organism>
<name>U6GNB5_9EIME</name>
<reference evidence="1" key="1">
    <citation type="submission" date="2013-10" db="EMBL/GenBank/DDBJ databases">
        <title>Genomic analysis of the causative agents of coccidiosis in chickens.</title>
        <authorList>
            <person name="Reid A.J."/>
            <person name="Blake D."/>
            <person name="Billington K."/>
            <person name="Browne H."/>
            <person name="Dunn M."/>
            <person name="Hung S."/>
            <person name="Kawahara F."/>
            <person name="Miranda-Saavedra D."/>
            <person name="Mourier T."/>
            <person name="Nagra H."/>
            <person name="Otto T.D."/>
            <person name="Rawlings N."/>
            <person name="Sanchez A."/>
            <person name="Sanders M."/>
            <person name="Subramaniam C."/>
            <person name="Tay Y."/>
            <person name="Dear P."/>
            <person name="Doerig C."/>
            <person name="Gruber A."/>
            <person name="Parkinson J."/>
            <person name="Shirley M."/>
            <person name="Wan K.L."/>
            <person name="Berriman M."/>
            <person name="Tomley F."/>
            <person name="Pain A."/>
        </authorList>
    </citation>
    <scope>NUCLEOTIDE SEQUENCE [LARGE SCALE GENOMIC DNA]</scope>
    <source>
        <strain evidence="1">Houghton</strain>
    </source>
</reference>
<dbReference type="AlphaFoldDB" id="U6GNB5"/>
<evidence type="ECO:0000313" key="2">
    <source>
        <dbReference type="Proteomes" id="UP000018201"/>
    </source>
</evidence>
<protein>
    <submittedName>
        <fullName evidence="1">Uncharacterized protein</fullName>
    </submittedName>
</protein>
<reference evidence="1" key="2">
    <citation type="submission" date="2013-10" db="EMBL/GenBank/DDBJ databases">
        <authorList>
            <person name="Aslett M."/>
        </authorList>
    </citation>
    <scope>NUCLEOTIDE SEQUENCE [LARGE SCALE GENOMIC DNA]</scope>
    <source>
        <strain evidence="1">Houghton</strain>
    </source>
</reference>
<dbReference type="VEuPathDB" id="ToxoDB:EPH_0051520"/>